<dbReference type="Proteomes" id="UP001144397">
    <property type="component" value="Unassembled WGS sequence"/>
</dbReference>
<proteinExistence type="inferred from homology"/>
<name>A0A9W6FN97_XANFL</name>
<evidence type="ECO:0000313" key="9">
    <source>
        <dbReference type="Proteomes" id="UP001245370"/>
    </source>
</evidence>
<reference evidence="7 9" key="2">
    <citation type="submission" date="2023-07" db="EMBL/GenBank/DDBJ databases">
        <title>Genomic Encyclopedia of Type Strains, Phase IV (KMG-IV): sequencing the most valuable type-strain genomes for metagenomic binning, comparative biology and taxonomic classification.</title>
        <authorList>
            <person name="Goeker M."/>
        </authorList>
    </citation>
    <scope>NUCLEOTIDE SEQUENCE [LARGE SCALE GENOMIC DNA]</scope>
    <source>
        <strain evidence="7 9">DSM 338</strain>
    </source>
</reference>
<dbReference type="Pfam" id="PF13458">
    <property type="entry name" value="Peripla_BP_6"/>
    <property type="match status" value="1"/>
</dbReference>
<dbReference type="Gene3D" id="3.40.50.2300">
    <property type="match status" value="2"/>
</dbReference>
<evidence type="ECO:0000256" key="1">
    <source>
        <dbReference type="ARBA" id="ARBA00010062"/>
    </source>
</evidence>
<keyword evidence="9" id="KW-1185">Reference proteome</keyword>
<evidence type="ECO:0000256" key="4">
    <source>
        <dbReference type="SAM" id="SignalP"/>
    </source>
</evidence>
<reference evidence="6" key="1">
    <citation type="submission" date="2022-12" db="EMBL/GenBank/DDBJ databases">
        <title>Reference genome sequencing for broad-spectrum identification of bacterial and archaeal isolates by mass spectrometry.</title>
        <authorList>
            <person name="Sekiguchi Y."/>
            <person name="Tourlousse D.M."/>
        </authorList>
    </citation>
    <scope>NUCLEOTIDE SEQUENCE</scope>
    <source>
        <strain evidence="6">301</strain>
    </source>
</reference>
<dbReference type="GeneID" id="95764218"/>
<dbReference type="Proteomes" id="UP001245370">
    <property type="component" value="Unassembled WGS sequence"/>
</dbReference>
<dbReference type="PANTHER" id="PTHR30483:SF37">
    <property type="entry name" value="ABC TRANSPORTER SUBSTRATE-BINDING PROTEIN"/>
    <property type="match status" value="1"/>
</dbReference>
<dbReference type="InterPro" id="IPR028082">
    <property type="entry name" value="Peripla_BP_I"/>
</dbReference>
<evidence type="ECO:0000313" key="8">
    <source>
        <dbReference type="Proteomes" id="UP001144397"/>
    </source>
</evidence>
<dbReference type="EMBL" id="BSDO01000005">
    <property type="protein sequence ID" value="GLI23763.1"/>
    <property type="molecule type" value="Genomic_DNA"/>
</dbReference>
<organism evidence="6 8">
    <name type="scientific">Xanthobacter flavus</name>
    <dbReference type="NCBI Taxonomy" id="281"/>
    <lineage>
        <taxon>Bacteria</taxon>
        <taxon>Pseudomonadati</taxon>
        <taxon>Pseudomonadota</taxon>
        <taxon>Alphaproteobacteria</taxon>
        <taxon>Hyphomicrobiales</taxon>
        <taxon>Xanthobacteraceae</taxon>
        <taxon>Xanthobacter</taxon>
    </lineage>
</organism>
<comment type="similarity">
    <text evidence="1">Belongs to the leucine-binding protein family.</text>
</comment>
<keyword evidence="3" id="KW-0029">Amino-acid transport</keyword>
<evidence type="ECO:0000313" key="7">
    <source>
        <dbReference type="EMBL" id="MDR6335014.1"/>
    </source>
</evidence>
<sequence length="404" mass="42614">MMHRRTLVKSVAALGLATLFGAGTAAAQDKIKIGAAVSLTGNFAREGHLLKNGYAYWEKLVNDAGGIKVGDKKMPVEVIYYDDESKPQTSARLTEKLITEDGVGFILGPYSSGIATATAAISEKYKVITMTPMATADSLYQRGYKYIFCPAPLASTTLDPMLALLKTVKDPPKTIAIAGPDDLFPNVFAGAAQKKAEAEGLKVVYSTKYPKGSADLSSVATALKESNPDVLILTGYVQDSILLIKTLQTLKVNPKLIGFAFAVGIPDFLNALGPAAEDLFGVQIWDPALTYKGPVVADSAAYVEGFKKQFGGEVPTYITAAGTAGALSLQLAIEKAGSIDPVKVREAMLQLDTDTFFGPVKYNDAGVDVKASAVVAQVQGGKAVPVYPPAIAAAPVVYPRKPFP</sequence>
<dbReference type="PROSITE" id="PS51318">
    <property type="entry name" value="TAT"/>
    <property type="match status" value="1"/>
</dbReference>
<evidence type="ECO:0000313" key="6">
    <source>
        <dbReference type="EMBL" id="GLI23763.1"/>
    </source>
</evidence>
<dbReference type="GO" id="GO:0006865">
    <property type="term" value="P:amino acid transport"/>
    <property type="evidence" value="ECO:0007669"/>
    <property type="project" value="UniProtKB-KW"/>
</dbReference>
<dbReference type="InterPro" id="IPR028081">
    <property type="entry name" value="Leu-bd"/>
</dbReference>
<dbReference type="AlphaFoldDB" id="A0A9W6FN97"/>
<dbReference type="EMBL" id="JAVDPY010000006">
    <property type="protein sequence ID" value="MDR6335014.1"/>
    <property type="molecule type" value="Genomic_DNA"/>
</dbReference>
<dbReference type="PANTHER" id="PTHR30483">
    <property type="entry name" value="LEUCINE-SPECIFIC-BINDING PROTEIN"/>
    <property type="match status" value="1"/>
</dbReference>
<keyword evidence="3" id="KW-0813">Transport</keyword>
<evidence type="ECO:0000259" key="5">
    <source>
        <dbReference type="Pfam" id="PF13458"/>
    </source>
</evidence>
<dbReference type="InterPro" id="IPR006311">
    <property type="entry name" value="TAT_signal"/>
</dbReference>
<dbReference type="InterPro" id="IPR051010">
    <property type="entry name" value="BCAA_transport"/>
</dbReference>
<feature type="domain" description="Leucine-binding protein" evidence="5">
    <location>
        <begin position="30"/>
        <end position="381"/>
    </location>
</feature>
<feature type="signal peptide" evidence="4">
    <location>
        <begin position="1"/>
        <end position="27"/>
    </location>
</feature>
<evidence type="ECO:0000256" key="2">
    <source>
        <dbReference type="ARBA" id="ARBA00022729"/>
    </source>
</evidence>
<dbReference type="CDD" id="cd06338">
    <property type="entry name" value="PBP1_ABC_ligand_binding-like"/>
    <property type="match status" value="1"/>
</dbReference>
<comment type="caution">
    <text evidence="6">The sequence shown here is derived from an EMBL/GenBank/DDBJ whole genome shotgun (WGS) entry which is preliminary data.</text>
</comment>
<accession>A0A9W6FN97</accession>
<evidence type="ECO:0000256" key="3">
    <source>
        <dbReference type="ARBA" id="ARBA00022970"/>
    </source>
</evidence>
<dbReference type="RefSeq" id="WP_281808609.1">
    <property type="nucleotide sequence ID" value="NZ_BSDO01000005.1"/>
</dbReference>
<keyword evidence="2 4" id="KW-0732">Signal</keyword>
<feature type="chain" id="PRO_5040903526" evidence="4">
    <location>
        <begin position="28"/>
        <end position="404"/>
    </location>
</feature>
<gene>
    <name evidence="7" type="ORF">GGQ86_003504</name>
    <name evidence="6" type="ORF">XFLAVUS301_34370</name>
</gene>
<dbReference type="SUPFAM" id="SSF53822">
    <property type="entry name" value="Periplasmic binding protein-like I"/>
    <property type="match status" value="1"/>
</dbReference>
<protein>
    <submittedName>
        <fullName evidence="6">Branched-chain amino acid ABC transporter substrate-binding protein</fullName>
    </submittedName>
    <submittedName>
        <fullName evidence="7">Branched-chain amino acid transport system substrate-binding protein</fullName>
    </submittedName>
</protein>